<gene>
    <name evidence="3" type="ORF">B0T10DRAFT_475449</name>
</gene>
<dbReference type="OrthoDB" id="419598at2759"/>
<accession>A0A9P8WEL2</accession>
<dbReference type="Gene3D" id="3.40.50.720">
    <property type="entry name" value="NAD(P)-binding Rossmann-like Domain"/>
    <property type="match status" value="1"/>
</dbReference>
<organism evidence="3 4">
    <name type="scientific">Thelonectria olida</name>
    <dbReference type="NCBI Taxonomy" id="1576542"/>
    <lineage>
        <taxon>Eukaryota</taxon>
        <taxon>Fungi</taxon>
        <taxon>Dikarya</taxon>
        <taxon>Ascomycota</taxon>
        <taxon>Pezizomycotina</taxon>
        <taxon>Sordariomycetes</taxon>
        <taxon>Hypocreomycetidae</taxon>
        <taxon>Hypocreales</taxon>
        <taxon>Nectriaceae</taxon>
        <taxon>Thelonectria</taxon>
    </lineage>
</organism>
<reference evidence="3 4" key="1">
    <citation type="journal article" date="2021" name="Nat. Commun.">
        <title>Genetic determinants of endophytism in the Arabidopsis root mycobiome.</title>
        <authorList>
            <person name="Mesny F."/>
            <person name="Miyauchi S."/>
            <person name="Thiergart T."/>
            <person name="Pickel B."/>
            <person name="Atanasova L."/>
            <person name="Karlsson M."/>
            <person name="Huettel B."/>
            <person name="Barry K.W."/>
            <person name="Haridas S."/>
            <person name="Chen C."/>
            <person name="Bauer D."/>
            <person name="Andreopoulos W."/>
            <person name="Pangilinan J."/>
            <person name="LaButti K."/>
            <person name="Riley R."/>
            <person name="Lipzen A."/>
            <person name="Clum A."/>
            <person name="Drula E."/>
            <person name="Henrissat B."/>
            <person name="Kohler A."/>
            <person name="Grigoriev I.V."/>
            <person name="Martin F.M."/>
            <person name="Hacquard S."/>
        </authorList>
    </citation>
    <scope>NUCLEOTIDE SEQUENCE [LARGE SCALE GENOMIC DNA]</scope>
    <source>
        <strain evidence="3 4">MPI-CAGE-CH-0241</strain>
    </source>
</reference>
<dbReference type="EMBL" id="JAGPYM010000003">
    <property type="protein sequence ID" value="KAH6896927.1"/>
    <property type="molecule type" value="Genomic_DNA"/>
</dbReference>
<feature type="domain" description="NAD(P)-binding" evidence="2">
    <location>
        <begin position="25"/>
        <end position="143"/>
    </location>
</feature>
<proteinExistence type="predicted"/>
<comment type="caution">
    <text evidence="3">The sequence shown here is derived from an EMBL/GenBank/DDBJ whole genome shotgun (WGS) entry which is preliminary data.</text>
</comment>
<evidence type="ECO:0000313" key="3">
    <source>
        <dbReference type="EMBL" id="KAH6896927.1"/>
    </source>
</evidence>
<dbReference type="SUPFAM" id="SSF51735">
    <property type="entry name" value="NAD(P)-binding Rossmann-fold domains"/>
    <property type="match status" value="1"/>
</dbReference>
<dbReference type="InterPro" id="IPR016040">
    <property type="entry name" value="NAD(P)-bd_dom"/>
</dbReference>
<dbReference type="Proteomes" id="UP000777438">
    <property type="component" value="Unassembled WGS sequence"/>
</dbReference>
<evidence type="ECO:0000256" key="1">
    <source>
        <dbReference type="SAM" id="MobiDB-lite"/>
    </source>
</evidence>
<dbReference type="Pfam" id="PF13460">
    <property type="entry name" value="NAD_binding_10"/>
    <property type="match status" value="1"/>
</dbReference>
<sequence>MALGHRRVSGNPFSAPAPDSPHDLLETSTKALVAAIRACNFPMQPKLVINSSQGVGPSWSSMALPIKFIFSHAAAMKMGLKDHERVDALVRESGMPFVLGRPTVLTEGAAKTVRAWADDGKGMPWMPSITRESLAEWLVDAVEKSEWNGRAPVITN</sequence>
<dbReference type="AlphaFoldDB" id="A0A9P8WEL2"/>
<evidence type="ECO:0000259" key="2">
    <source>
        <dbReference type="Pfam" id="PF13460"/>
    </source>
</evidence>
<evidence type="ECO:0000313" key="4">
    <source>
        <dbReference type="Proteomes" id="UP000777438"/>
    </source>
</evidence>
<feature type="region of interest" description="Disordered" evidence="1">
    <location>
        <begin position="1"/>
        <end position="22"/>
    </location>
</feature>
<dbReference type="InterPro" id="IPR036291">
    <property type="entry name" value="NAD(P)-bd_dom_sf"/>
</dbReference>
<keyword evidence="4" id="KW-1185">Reference proteome</keyword>
<name>A0A9P8WEL2_9HYPO</name>
<protein>
    <recommendedName>
        <fullName evidence="2">NAD(P)-binding domain-containing protein</fullName>
    </recommendedName>
</protein>